<dbReference type="InterPro" id="IPR051531">
    <property type="entry name" value="N-acetyltransferase"/>
</dbReference>
<dbReference type="PANTHER" id="PTHR43792:SF1">
    <property type="entry name" value="N-ACETYLTRANSFERASE DOMAIN-CONTAINING PROTEIN"/>
    <property type="match status" value="1"/>
</dbReference>
<organism evidence="2 3">
    <name type="scientific">Hyalangium rubrum</name>
    <dbReference type="NCBI Taxonomy" id="3103134"/>
    <lineage>
        <taxon>Bacteria</taxon>
        <taxon>Pseudomonadati</taxon>
        <taxon>Myxococcota</taxon>
        <taxon>Myxococcia</taxon>
        <taxon>Myxococcales</taxon>
        <taxon>Cystobacterineae</taxon>
        <taxon>Archangiaceae</taxon>
        <taxon>Hyalangium</taxon>
    </lineage>
</organism>
<sequence>MSPPPVILATPRIELTEMLPPDAEAVFELNSDPEVIRYTGDGPFASVEAARDFLTAYPDYRTYGYGRWAMRRKSDGAMLGWCGLKYLRDTQETDLGYRLYRRHWGQGYATEAGLACLAYGFDTLGLSRIVARVVEANVASVRVLEKCGLRRIGSIDFDGEPGLLFAVERPLP</sequence>
<evidence type="ECO:0000313" key="2">
    <source>
        <dbReference type="EMBL" id="MDY7231730.1"/>
    </source>
</evidence>
<dbReference type="SUPFAM" id="SSF55729">
    <property type="entry name" value="Acyl-CoA N-acyltransferases (Nat)"/>
    <property type="match status" value="1"/>
</dbReference>
<evidence type="ECO:0000313" key="3">
    <source>
        <dbReference type="Proteomes" id="UP001291309"/>
    </source>
</evidence>
<dbReference type="Pfam" id="PF13302">
    <property type="entry name" value="Acetyltransf_3"/>
    <property type="match status" value="1"/>
</dbReference>
<dbReference type="EMBL" id="JAXIVS010000016">
    <property type="protein sequence ID" value="MDY7231730.1"/>
    <property type="molecule type" value="Genomic_DNA"/>
</dbReference>
<dbReference type="InterPro" id="IPR016181">
    <property type="entry name" value="Acyl_CoA_acyltransferase"/>
</dbReference>
<dbReference type="Gene3D" id="3.40.630.30">
    <property type="match status" value="1"/>
</dbReference>
<proteinExistence type="predicted"/>
<accession>A0ABU5HI22</accession>
<keyword evidence="3" id="KW-1185">Reference proteome</keyword>
<name>A0ABU5HI22_9BACT</name>
<dbReference type="Proteomes" id="UP001291309">
    <property type="component" value="Unassembled WGS sequence"/>
</dbReference>
<dbReference type="PROSITE" id="PS51186">
    <property type="entry name" value="GNAT"/>
    <property type="match status" value="1"/>
</dbReference>
<dbReference type="InterPro" id="IPR000182">
    <property type="entry name" value="GNAT_dom"/>
</dbReference>
<feature type="domain" description="N-acetyltransferase" evidence="1">
    <location>
        <begin position="13"/>
        <end position="172"/>
    </location>
</feature>
<reference evidence="2 3" key="1">
    <citation type="submission" date="2023-12" db="EMBL/GenBank/DDBJ databases">
        <title>the genome sequence of Hyalangium sp. s54d21.</title>
        <authorList>
            <person name="Zhang X."/>
        </authorList>
    </citation>
    <scope>NUCLEOTIDE SEQUENCE [LARGE SCALE GENOMIC DNA]</scope>
    <source>
        <strain evidence="3">s54d21</strain>
    </source>
</reference>
<evidence type="ECO:0000259" key="1">
    <source>
        <dbReference type="PROSITE" id="PS51186"/>
    </source>
</evidence>
<dbReference type="PANTHER" id="PTHR43792">
    <property type="entry name" value="GNAT FAMILY, PUTATIVE (AFU_ORTHOLOGUE AFUA_3G00765)-RELATED-RELATED"/>
    <property type="match status" value="1"/>
</dbReference>
<dbReference type="RefSeq" id="WP_321550446.1">
    <property type="nucleotide sequence ID" value="NZ_JAXIVS010000016.1"/>
</dbReference>
<comment type="caution">
    <text evidence="2">The sequence shown here is derived from an EMBL/GenBank/DDBJ whole genome shotgun (WGS) entry which is preliminary data.</text>
</comment>
<protein>
    <submittedName>
        <fullName evidence="2">GNAT family N-acetyltransferase</fullName>
    </submittedName>
</protein>
<gene>
    <name evidence="2" type="ORF">SYV04_35415</name>
</gene>